<sequence length="552" mass="61867">MLDPSARERALTIIFTFIMPSEGMTILGLPIALWVVLATALYAATAFTQNAVKLRKIPGPWSYAATTYRLALDAWQARSVHAILDLHQRYGHVVRIGPKEVSFNSLSALRTIYGAGSGFERTDFYRMFDVYGRPNLFTFGSGKLHRERKKLVSHIYANQTVLGSEFSGMVQRKVGEYLGLLEKEPGHASEIFRSLHYFSFDAISEFVYGPDHGGTTALTGCRQSQGLIQDILNPARRRLAWFAVHFPAYTKWITTRTGVLERLLTSVGLMPMKKPFTYSGIRQHALQAFHRFKQAPKEVQAKAAETTVIGRLFKVREEANLSDMDIASECADHLLAGIDTTADSLMFMIWALSLPQNKQCQEKLREEVLQISVADQNGIPTPKDLTHLPYLNAVVKEALRLYSPLPAFEPRVSPTDTLIDGFEIPAGTIVGMSPFCLHRDEAVFPDPLSFRPERWLTPGGGTLVPESDLKNKYLWAFSSGARMCIGMHLANAEMLTMLAALYRKYSTTAKHPDTSPGITSRFEVFYDENAPKMEEHECWIDFKKLVDGAATE</sequence>
<proteinExistence type="inferred from homology"/>
<feature type="transmembrane region" description="Helical" evidence="7">
    <location>
        <begin position="26"/>
        <end position="47"/>
    </location>
</feature>
<dbReference type="EMBL" id="MU404353">
    <property type="protein sequence ID" value="KAI1614357.1"/>
    <property type="molecule type" value="Genomic_DNA"/>
</dbReference>
<evidence type="ECO:0000313" key="9">
    <source>
        <dbReference type="Proteomes" id="UP001203852"/>
    </source>
</evidence>
<dbReference type="PANTHER" id="PTHR24305">
    <property type="entry name" value="CYTOCHROME P450"/>
    <property type="match status" value="1"/>
</dbReference>
<dbReference type="CDD" id="cd11059">
    <property type="entry name" value="CYP_fungal"/>
    <property type="match status" value="1"/>
</dbReference>
<comment type="similarity">
    <text evidence="6">Belongs to the cytochrome P450 family.</text>
</comment>
<keyword evidence="7" id="KW-1133">Transmembrane helix</keyword>
<keyword evidence="6" id="KW-0503">Monooxygenase</keyword>
<evidence type="ECO:0000256" key="5">
    <source>
        <dbReference type="PIRSR" id="PIRSR602401-1"/>
    </source>
</evidence>
<organism evidence="8 9">
    <name type="scientific">Exophiala viscosa</name>
    <dbReference type="NCBI Taxonomy" id="2486360"/>
    <lineage>
        <taxon>Eukaryota</taxon>
        <taxon>Fungi</taxon>
        <taxon>Dikarya</taxon>
        <taxon>Ascomycota</taxon>
        <taxon>Pezizomycotina</taxon>
        <taxon>Eurotiomycetes</taxon>
        <taxon>Chaetothyriomycetidae</taxon>
        <taxon>Chaetothyriales</taxon>
        <taxon>Herpotrichiellaceae</taxon>
        <taxon>Exophiala</taxon>
    </lineage>
</organism>
<keyword evidence="7" id="KW-0812">Transmembrane</keyword>
<accession>A0AAN6DZT3</accession>
<evidence type="ECO:0000256" key="1">
    <source>
        <dbReference type="ARBA" id="ARBA00001971"/>
    </source>
</evidence>
<evidence type="ECO:0000256" key="2">
    <source>
        <dbReference type="ARBA" id="ARBA00022723"/>
    </source>
</evidence>
<name>A0AAN6DZT3_9EURO</name>
<comment type="caution">
    <text evidence="8">The sequence shown here is derived from an EMBL/GenBank/DDBJ whole genome shotgun (WGS) entry which is preliminary data.</text>
</comment>
<evidence type="ECO:0000313" key="8">
    <source>
        <dbReference type="EMBL" id="KAI1614357.1"/>
    </source>
</evidence>
<dbReference type="PRINTS" id="PR00385">
    <property type="entry name" value="P450"/>
</dbReference>
<dbReference type="InterPro" id="IPR017972">
    <property type="entry name" value="Cyt_P450_CS"/>
</dbReference>
<evidence type="ECO:0000256" key="3">
    <source>
        <dbReference type="ARBA" id="ARBA00023002"/>
    </source>
</evidence>
<evidence type="ECO:0000256" key="6">
    <source>
        <dbReference type="RuleBase" id="RU000461"/>
    </source>
</evidence>
<evidence type="ECO:0000256" key="4">
    <source>
        <dbReference type="ARBA" id="ARBA00023004"/>
    </source>
</evidence>
<keyword evidence="7" id="KW-0472">Membrane</keyword>
<dbReference type="SUPFAM" id="SSF48264">
    <property type="entry name" value="Cytochrome P450"/>
    <property type="match status" value="1"/>
</dbReference>
<dbReference type="Gene3D" id="1.10.630.10">
    <property type="entry name" value="Cytochrome P450"/>
    <property type="match status" value="1"/>
</dbReference>
<dbReference type="InterPro" id="IPR001128">
    <property type="entry name" value="Cyt_P450"/>
</dbReference>
<dbReference type="InterPro" id="IPR002401">
    <property type="entry name" value="Cyt_P450_E_grp-I"/>
</dbReference>
<evidence type="ECO:0000256" key="7">
    <source>
        <dbReference type="SAM" id="Phobius"/>
    </source>
</evidence>
<dbReference type="GO" id="GO:0016705">
    <property type="term" value="F:oxidoreductase activity, acting on paired donors, with incorporation or reduction of molecular oxygen"/>
    <property type="evidence" value="ECO:0007669"/>
    <property type="project" value="InterPro"/>
</dbReference>
<dbReference type="InterPro" id="IPR036396">
    <property type="entry name" value="Cyt_P450_sf"/>
</dbReference>
<feature type="binding site" description="axial binding residue" evidence="5">
    <location>
        <position position="484"/>
    </location>
    <ligand>
        <name>heme</name>
        <dbReference type="ChEBI" id="CHEBI:30413"/>
    </ligand>
    <ligandPart>
        <name>Fe</name>
        <dbReference type="ChEBI" id="CHEBI:18248"/>
    </ligandPart>
</feature>
<gene>
    <name evidence="8" type="ORF">EDD36DRAFT_224697</name>
</gene>
<dbReference type="GO" id="GO:0005506">
    <property type="term" value="F:iron ion binding"/>
    <property type="evidence" value="ECO:0007669"/>
    <property type="project" value="InterPro"/>
</dbReference>
<dbReference type="PRINTS" id="PR00463">
    <property type="entry name" value="EP450I"/>
</dbReference>
<dbReference type="AlphaFoldDB" id="A0AAN6DZT3"/>
<dbReference type="PROSITE" id="PS00086">
    <property type="entry name" value="CYTOCHROME_P450"/>
    <property type="match status" value="1"/>
</dbReference>
<keyword evidence="3 6" id="KW-0560">Oxidoreductase</keyword>
<keyword evidence="9" id="KW-1185">Reference proteome</keyword>
<dbReference type="InterPro" id="IPR050121">
    <property type="entry name" value="Cytochrome_P450_monoxygenase"/>
</dbReference>
<protein>
    <submittedName>
        <fullName evidence="8">Benzoate 4-monooxygenase cytochrome P450</fullName>
    </submittedName>
</protein>
<comment type="cofactor">
    <cofactor evidence="1 5">
        <name>heme</name>
        <dbReference type="ChEBI" id="CHEBI:30413"/>
    </cofactor>
</comment>
<dbReference type="Pfam" id="PF00067">
    <property type="entry name" value="p450"/>
    <property type="match status" value="1"/>
</dbReference>
<dbReference type="GO" id="GO:0004497">
    <property type="term" value="F:monooxygenase activity"/>
    <property type="evidence" value="ECO:0007669"/>
    <property type="project" value="UniProtKB-KW"/>
</dbReference>
<dbReference type="PANTHER" id="PTHR24305:SF164">
    <property type="entry name" value="P450, PUTATIVE (EUROFUNG)-RELATED"/>
    <property type="match status" value="1"/>
</dbReference>
<keyword evidence="2 5" id="KW-0479">Metal-binding</keyword>
<dbReference type="GO" id="GO:0020037">
    <property type="term" value="F:heme binding"/>
    <property type="evidence" value="ECO:0007669"/>
    <property type="project" value="InterPro"/>
</dbReference>
<reference evidence="8" key="1">
    <citation type="journal article" date="2022" name="bioRxiv">
        <title>Deciphering the potential niche of two novel black yeast fungi from a biological soil crust based on their genomes, phenotypes, and melanin regulation.</title>
        <authorList>
            <consortium name="DOE Joint Genome Institute"/>
            <person name="Carr E.C."/>
            <person name="Barton Q."/>
            <person name="Grambo S."/>
            <person name="Sullivan M."/>
            <person name="Renfro C.M."/>
            <person name="Kuo A."/>
            <person name="Pangilinan J."/>
            <person name="Lipzen A."/>
            <person name="Keymanesh K."/>
            <person name="Savage E."/>
            <person name="Barry K."/>
            <person name="Grigoriev I.V."/>
            <person name="Riekhof W.R."/>
            <person name="Harris S.S."/>
        </authorList>
    </citation>
    <scope>NUCLEOTIDE SEQUENCE</scope>
    <source>
        <strain evidence="8">JF 03-4F</strain>
    </source>
</reference>
<keyword evidence="4 5" id="KW-0408">Iron</keyword>
<dbReference type="Proteomes" id="UP001203852">
    <property type="component" value="Unassembled WGS sequence"/>
</dbReference>
<keyword evidence="5 6" id="KW-0349">Heme</keyword>